<dbReference type="Pfam" id="PF02005">
    <property type="entry name" value="TRM"/>
    <property type="match status" value="2"/>
</dbReference>
<dbReference type="RefSeq" id="XP_002425181.1">
    <property type="nucleotide sequence ID" value="XM_002425136.1"/>
</dbReference>
<evidence type="ECO:0000256" key="8">
    <source>
        <dbReference type="ARBA" id="ARBA00022694"/>
    </source>
</evidence>
<comment type="subcellular location">
    <subcellularLocation>
        <location evidence="1">Nucleus</location>
        <location evidence="1">Nucleolus</location>
    </subcellularLocation>
</comment>
<keyword evidence="14" id="KW-0539">Nucleus</keyword>
<dbReference type="KEGG" id="phu:Phum_PHUM179240"/>
<dbReference type="InterPro" id="IPR002905">
    <property type="entry name" value="Trm1"/>
</dbReference>
<evidence type="ECO:0000256" key="2">
    <source>
        <dbReference type="ARBA" id="ARBA00022499"/>
    </source>
</evidence>
<dbReference type="PROSITE" id="PS51626">
    <property type="entry name" value="SAM_MT_TRM1"/>
    <property type="match status" value="1"/>
</dbReference>
<reference evidence="18" key="3">
    <citation type="submission" date="2021-02" db="UniProtKB">
        <authorList>
            <consortium name="EnsemblMetazoa"/>
        </authorList>
    </citation>
    <scope>IDENTIFICATION</scope>
    <source>
        <strain evidence="18">USDA</strain>
    </source>
</reference>
<dbReference type="STRING" id="121224.E0VGD7"/>
<organism>
    <name type="scientific">Pediculus humanus subsp. corporis</name>
    <name type="common">Body louse</name>
    <dbReference type="NCBI Taxonomy" id="121224"/>
    <lineage>
        <taxon>Eukaryota</taxon>
        <taxon>Metazoa</taxon>
        <taxon>Ecdysozoa</taxon>
        <taxon>Arthropoda</taxon>
        <taxon>Hexapoda</taxon>
        <taxon>Insecta</taxon>
        <taxon>Pterygota</taxon>
        <taxon>Neoptera</taxon>
        <taxon>Paraneoptera</taxon>
        <taxon>Psocodea</taxon>
        <taxon>Troctomorpha</taxon>
        <taxon>Phthiraptera</taxon>
        <taxon>Anoplura</taxon>
        <taxon>Pediculidae</taxon>
        <taxon>Pediculus</taxon>
    </lineage>
</organism>
<dbReference type="PANTHER" id="PTHR10631">
    <property type="entry name" value="N 2 ,N 2 -DIMETHYLGUANOSINE TRNA METHYLTRANSFERASE"/>
    <property type="match status" value="1"/>
</dbReference>
<dbReference type="InterPro" id="IPR029063">
    <property type="entry name" value="SAM-dependent_MTases_sf"/>
</dbReference>
<evidence type="ECO:0000256" key="13">
    <source>
        <dbReference type="ARBA" id="ARBA00022884"/>
    </source>
</evidence>
<name>E0VGD7_PEDHC</name>
<reference evidence="17" key="1">
    <citation type="submission" date="2007-04" db="EMBL/GenBank/DDBJ databases">
        <title>Annotation of Pediculus humanus corporis strain USDA.</title>
        <authorList>
            <person name="Kirkness E."/>
            <person name="Hannick L."/>
            <person name="Hass B."/>
            <person name="Bruggner R."/>
            <person name="Lawson D."/>
            <person name="Bidwell S."/>
            <person name="Joardar V."/>
            <person name="Caler E."/>
            <person name="Walenz B."/>
            <person name="Inman J."/>
            <person name="Schobel S."/>
            <person name="Galinsky K."/>
            <person name="Amedeo P."/>
            <person name="Strausberg R."/>
        </authorList>
    </citation>
    <scope>NUCLEOTIDE SEQUENCE</scope>
    <source>
        <strain evidence="17">USDA</strain>
    </source>
</reference>
<evidence type="ECO:0000256" key="5">
    <source>
        <dbReference type="ARBA" id="ARBA00022603"/>
    </source>
</evidence>
<evidence type="ECO:0000313" key="17">
    <source>
        <dbReference type="EMBL" id="EEB12443.1"/>
    </source>
</evidence>
<evidence type="ECO:0000256" key="7">
    <source>
        <dbReference type="ARBA" id="ARBA00022691"/>
    </source>
</evidence>
<proteinExistence type="inferred from homology"/>
<feature type="compositionally biased region" description="Basic and acidic residues" evidence="16">
    <location>
        <begin position="325"/>
        <end position="338"/>
    </location>
</feature>
<evidence type="ECO:0000256" key="11">
    <source>
        <dbReference type="ARBA" id="ARBA00022833"/>
    </source>
</evidence>
<sequence>MCINNSILVCEPKCNLTKRQRNLCNEELDINRSIVLCALAASKSSFKTPIKCLEGLGICGINAILWKKEFNDDIDITVNGDHEEDTKIISKNLKSNNVTGTYLNEDPCILLRKEVYDFIYLNCNTKASYYFDSIFSKIKEDCILIITTSEDPALYWQMPEVALKSYNGVISKTSYHREVAIRLVLAEMARTCAKYNKGLKVLCSLAYKPQQSFTIIVKTCKGSENSQNALENIKLLAHCIKCESHKFIQNSNFLDKQNVTFGCDCSEKDEGKVITGIGPLWCGEIFDANFVELMLQKSDELSCDLKVISLLKLIADEARCYERAKSKPSEAKKPKLSDEMSQNMSDSNPPHFYLNTHRFSPKELKLQKTKTIVNILENRGFYASLTHFDTEAIRTNATNNECTKILRDSIQNNYHEWS</sequence>
<evidence type="ECO:0000256" key="6">
    <source>
        <dbReference type="ARBA" id="ARBA00022679"/>
    </source>
</evidence>
<keyword evidence="7 15" id="KW-0949">S-adenosyl-L-methionine</keyword>
<dbReference type="GO" id="GO:0016423">
    <property type="term" value="F:tRNA (guanine) methyltransferase activity"/>
    <property type="evidence" value="ECO:0007669"/>
    <property type="project" value="InterPro"/>
</dbReference>
<evidence type="ECO:0000256" key="15">
    <source>
        <dbReference type="PROSITE-ProRule" id="PRU00958"/>
    </source>
</evidence>
<dbReference type="SUPFAM" id="SSF53335">
    <property type="entry name" value="S-adenosyl-L-methionine-dependent methyltransferases"/>
    <property type="match status" value="1"/>
</dbReference>
<keyword evidence="2" id="KW-1017">Isopeptide bond</keyword>
<dbReference type="CTD" id="8240096"/>
<evidence type="ECO:0000256" key="12">
    <source>
        <dbReference type="ARBA" id="ARBA00022843"/>
    </source>
</evidence>
<evidence type="ECO:0000256" key="16">
    <source>
        <dbReference type="SAM" id="MobiDB-lite"/>
    </source>
</evidence>
<dbReference type="EC" id="2.1.1.32" evidence="17"/>
<dbReference type="InterPro" id="IPR042296">
    <property type="entry name" value="tRNA_met_Trm1_C"/>
</dbReference>
<evidence type="ECO:0000256" key="9">
    <source>
        <dbReference type="ARBA" id="ARBA00022723"/>
    </source>
</evidence>
<dbReference type="GO" id="GO:0002940">
    <property type="term" value="P:tRNA N2-guanine methylation"/>
    <property type="evidence" value="ECO:0007669"/>
    <property type="project" value="TreeGrafter"/>
</dbReference>
<dbReference type="Gene3D" id="3.40.50.150">
    <property type="entry name" value="Vaccinia Virus protein VP39"/>
    <property type="match status" value="1"/>
</dbReference>
<dbReference type="GO" id="GO:0005730">
    <property type="term" value="C:nucleolus"/>
    <property type="evidence" value="ECO:0007669"/>
    <property type="project" value="UniProtKB-SubCell"/>
</dbReference>
<keyword evidence="19" id="KW-1185">Reference proteome</keyword>
<keyword evidence="6 15" id="KW-0808">Transferase</keyword>
<keyword evidence="12" id="KW-0832">Ubl conjugation</keyword>
<dbReference type="eggNOG" id="KOG1253">
    <property type="taxonomic scope" value="Eukaryota"/>
</dbReference>
<keyword evidence="8 15" id="KW-0819">tRNA processing</keyword>
<keyword evidence="9" id="KW-0479">Metal-binding</keyword>
<keyword evidence="4 15" id="KW-0820">tRNA-binding</keyword>
<evidence type="ECO:0000256" key="1">
    <source>
        <dbReference type="ARBA" id="ARBA00004604"/>
    </source>
</evidence>
<dbReference type="GO" id="GO:0000049">
    <property type="term" value="F:tRNA binding"/>
    <property type="evidence" value="ECO:0007669"/>
    <property type="project" value="UniProtKB-UniRule"/>
</dbReference>
<dbReference type="HOGENOM" id="CLU_010862_3_1_1"/>
<keyword evidence="5 15" id="KW-0489">Methyltransferase</keyword>
<dbReference type="InParanoid" id="E0VGD7"/>
<evidence type="ECO:0000256" key="14">
    <source>
        <dbReference type="ARBA" id="ARBA00023242"/>
    </source>
</evidence>
<evidence type="ECO:0000256" key="3">
    <source>
        <dbReference type="ARBA" id="ARBA00022553"/>
    </source>
</evidence>
<gene>
    <name evidence="18" type="primary">8240096</name>
    <name evidence="17" type="ORF">Phum_PHUM179240</name>
</gene>
<dbReference type="OMA" id="VHLDPYG"/>
<feature type="region of interest" description="Disordered" evidence="16">
    <location>
        <begin position="325"/>
        <end position="347"/>
    </location>
</feature>
<comment type="similarity">
    <text evidence="15">Belongs to the class I-like SAM-binding methyltransferase superfamily. Trm1 family.</text>
</comment>
<dbReference type="GeneID" id="8240096"/>
<evidence type="ECO:0000256" key="10">
    <source>
        <dbReference type="ARBA" id="ARBA00022771"/>
    </source>
</evidence>
<dbReference type="EMBL" id="DS235138">
    <property type="protein sequence ID" value="EEB12443.1"/>
    <property type="molecule type" value="Genomic_DNA"/>
</dbReference>
<accession>E0VGD7</accession>
<dbReference type="EMBL" id="AAZO01002083">
    <property type="status" value="NOT_ANNOTATED_CDS"/>
    <property type="molecule type" value="Genomic_DNA"/>
</dbReference>
<keyword evidence="10" id="KW-0863">Zinc-finger</keyword>
<keyword evidence="3" id="KW-0597">Phosphoprotein</keyword>
<dbReference type="AlphaFoldDB" id="E0VGD7"/>
<dbReference type="GO" id="GO:0008270">
    <property type="term" value="F:zinc ion binding"/>
    <property type="evidence" value="ECO:0007669"/>
    <property type="project" value="UniProtKB-KW"/>
</dbReference>
<evidence type="ECO:0000256" key="4">
    <source>
        <dbReference type="ARBA" id="ARBA00022555"/>
    </source>
</evidence>
<evidence type="ECO:0000313" key="19">
    <source>
        <dbReference type="Proteomes" id="UP000009046"/>
    </source>
</evidence>
<dbReference type="PANTHER" id="PTHR10631:SF1">
    <property type="entry name" value="TRMT1-LIKE PROTEIN"/>
    <property type="match status" value="1"/>
</dbReference>
<keyword evidence="11" id="KW-0862">Zinc</keyword>
<keyword evidence="13 15" id="KW-0694">RNA-binding</keyword>
<dbReference type="EnsemblMetazoa" id="PHUM179240-RA">
    <property type="protein sequence ID" value="PHUM179240-PA"/>
    <property type="gene ID" value="PHUM179240"/>
</dbReference>
<evidence type="ECO:0000313" key="18">
    <source>
        <dbReference type="EnsemblMetazoa" id="PHUM179240-PA"/>
    </source>
</evidence>
<dbReference type="Gene3D" id="3.30.56.70">
    <property type="entry name" value="N2,N2-dimethylguanosine tRNA methyltransferase, C-terminal domain"/>
    <property type="match status" value="1"/>
</dbReference>
<dbReference type="Proteomes" id="UP000009046">
    <property type="component" value="Unassembled WGS sequence"/>
</dbReference>
<dbReference type="OrthoDB" id="6349953at2759"/>
<dbReference type="VEuPathDB" id="VectorBase:PHUM179240"/>
<protein>
    <submittedName>
        <fullName evidence="17">Dimethylguanosine tRNA methyltransferase, putative</fullName>
        <ecNumber evidence="17">2.1.1.32</ecNumber>
    </submittedName>
</protein>
<reference evidence="17" key="2">
    <citation type="submission" date="2007-04" db="EMBL/GenBank/DDBJ databases">
        <title>The genome of the human body louse.</title>
        <authorList>
            <consortium name="The Human Body Louse Genome Consortium"/>
            <person name="Kirkness E."/>
            <person name="Walenz B."/>
            <person name="Hass B."/>
            <person name="Bruggner R."/>
            <person name="Strausberg R."/>
        </authorList>
    </citation>
    <scope>NUCLEOTIDE SEQUENCE</scope>
    <source>
        <strain evidence="17">USDA</strain>
    </source>
</reference>